<accession>A0A5S4YQ15</accession>
<protein>
    <submittedName>
        <fullName evidence="1">Uncharacterized protein</fullName>
    </submittedName>
</protein>
<evidence type="ECO:0000313" key="1">
    <source>
        <dbReference type="EMBL" id="TYO65465.1"/>
    </source>
</evidence>
<dbReference type="EMBL" id="VSTH01000051">
    <property type="protein sequence ID" value="TYO65465.1"/>
    <property type="molecule type" value="Genomic_DNA"/>
</dbReference>
<reference evidence="1 2" key="1">
    <citation type="submission" date="2019-08" db="EMBL/GenBank/DDBJ databases">
        <title>Bradyrhizobium hipponensis sp. nov., a rhizobium isolated from a Lupinus angustifolius root nodule in Tunisia.</title>
        <authorList>
            <person name="Off K."/>
            <person name="Rejili M."/>
            <person name="Mars M."/>
            <person name="Brachmann A."/>
            <person name="Marin M."/>
        </authorList>
    </citation>
    <scope>NUCLEOTIDE SEQUENCE [LARGE SCALE GENOMIC DNA]</scope>
    <source>
        <strain evidence="2">aSej3</strain>
    </source>
</reference>
<proteinExistence type="predicted"/>
<sequence>MDDNLYISERSALSAARKAVDEDRADTFRVKRRRQRNPDRSWDLGFVAILMKSGEAVGFA</sequence>
<dbReference type="AlphaFoldDB" id="A0A5S4YQ15"/>
<keyword evidence="2" id="KW-1185">Reference proteome</keyword>
<dbReference type="Proteomes" id="UP000324797">
    <property type="component" value="Unassembled WGS sequence"/>
</dbReference>
<comment type="caution">
    <text evidence="1">The sequence shown here is derived from an EMBL/GenBank/DDBJ whole genome shotgun (WGS) entry which is preliminary data.</text>
</comment>
<organism evidence="1 2">
    <name type="scientific">Bradyrhizobium hipponense</name>
    <dbReference type="NCBI Taxonomy" id="2605638"/>
    <lineage>
        <taxon>Bacteria</taxon>
        <taxon>Pseudomonadati</taxon>
        <taxon>Pseudomonadota</taxon>
        <taxon>Alphaproteobacteria</taxon>
        <taxon>Hyphomicrobiales</taxon>
        <taxon>Nitrobacteraceae</taxon>
        <taxon>Bradyrhizobium</taxon>
    </lineage>
</organism>
<gene>
    <name evidence="1" type="ORF">FXV83_16145</name>
</gene>
<dbReference type="RefSeq" id="WP_148740399.1">
    <property type="nucleotide sequence ID" value="NZ_VSTH01000051.1"/>
</dbReference>
<name>A0A5S4YQ15_9BRAD</name>
<evidence type="ECO:0000313" key="2">
    <source>
        <dbReference type="Proteomes" id="UP000324797"/>
    </source>
</evidence>